<dbReference type="AlphaFoldDB" id="A0A8I2YCU0"/>
<dbReference type="SUPFAM" id="SSF52540">
    <property type="entry name" value="P-loop containing nucleoside triphosphate hydrolases"/>
    <property type="match status" value="1"/>
</dbReference>
<dbReference type="GO" id="GO:0016459">
    <property type="term" value="C:myosin complex"/>
    <property type="evidence" value="ECO:0007669"/>
    <property type="project" value="UniProtKB-KW"/>
</dbReference>
<sequence length="152" mass="16204">MVEAFGKHWGNHSSLKVGPVNRSGSPMFTINHFNGPVSYSSEGFLEHNFDSLNPDVISLLCGSLASASDSAEGVGSANPFVKGLFSAKAIATQAQPKNEDTIISAQQPIKPMHTMSMCHKGTIKRMAMLHEDTAVEEQEADNTPNSSSGLTL</sequence>
<comment type="caution">
    <text evidence="3">The sequence shown here is derived from an EMBL/GenBank/DDBJ whole genome shotgun (WGS) entry which is preliminary data.</text>
</comment>
<keyword evidence="1" id="KW-0009">Actin-binding</keyword>
<keyword evidence="4" id="KW-1185">Reference proteome</keyword>
<dbReference type="GO" id="GO:0003774">
    <property type="term" value="F:cytoskeletal motor activity"/>
    <property type="evidence" value="ECO:0007669"/>
    <property type="project" value="InterPro"/>
</dbReference>
<dbReference type="Proteomes" id="UP000683000">
    <property type="component" value="Unassembled WGS sequence"/>
</dbReference>
<name>A0A8I2YCU0_9AGAM</name>
<dbReference type="PROSITE" id="PS51456">
    <property type="entry name" value="MYOSIN_MOTOR"/>
    <property type="match status" value="1"/>
</dbReference>
<evidence type="ECO:0000256" key="1">
    <source>
        <dbReference type="PROSITE-ProRule" id="PRU00782"/>
    </source>
</evidence>
<gene>
    <name evidence="3" type="ORF">JVT61DRAFT_14849</name>
</gene>
<organism evidence="3 4">
    <name type="scientific">Boletus reticuloceps</name>
    <dbReference type="NCBI Taxonomy" id="495285"/>
    <lineage>
        <taxon>Eukaryota</taxon>
        <taxon>Fungi</taxon>
        <taxon>Dikarya</taxon>
        <taxon>Basidiomycota</taxon>
        <taxon>Agaricomycotina</taxon>
        <taxon>Agaricomycetes</taxon>
        <taxon>Agaricomycetidae</taxon>
        <taxon>Boletales</taxon>
        <taxon>Boletineae</taxon>
        <taxon>Boletaceae</taxon>
        <taxon>Boletoideae</taxon>
        <taxon>Boletus</taxon>
    </lineage>
</organism>
<dbReference type="InterPro" id="IPR001609">
    <property type="entry name" value="Myosin_head_motor_dom-like"/>
</dbReference>
<comment type="similarity">
    <text evidence="1">Belongs to the TRAFAC class myosin-kinesin ATPase superfamily. Myosin family.</text>
</comment>
<dbReference type="EMBL" id="JAGFBS010000081">
    <property type="protein sequence ID" value="KAG6369434.1"/>
    <property type="molecule type" value="Genomic_DNA"/>
</dbReference>
<keyword evidence="1" id="KW-0505">Motor protein</keyword>
<dbReference type="GO" id="GO:0005524">
    <property type="term" value="F:ATP binding"/>
    <property type="evidence" value="ECO:0007669"/>
    <property type="project" value="InterPro"/>
</dbReference>
<protein>
    <recommendedName>
        <fullName evidence="2">Myosin motor domain-containing protein</fullName>
    </recommendedName>
</protein>
<evidence type="ECO:0000313" key="4">
    <source>
        <dbReference type="Proteomes" id="UP000683000"/>
    </source>
</evidence>
<proteinExistence type="inferred from homology"/>
<keyword evidence="1" id="KW-0518">Myosin</keyword>
<dbReference type="Gene3D" id="1.20.58.530">
    <property type="match status" value="1"/>
</dbReference>
<dbReference type="GO" id="GO:0003779">
    <property type="term" value="F:actin binding"/>
    <property type="evidence" value="ECO:0007669"/>
    <property type="project" value="UniProtKB-KW"/>
</dbReference>
<accession>A0A8I2YCU0</accession>
<evidence type="ECO:0000313" key="3">
    <source>
        <dbReference type="EMBL" id="KAG6369434.1"/>
    </source>
</evidence>
<evidence type="ECO:0000259" key="2">
    <source>
        <dbReference type="PROSITE" id="PS51456"/>
    </source>
</evidence>
<feature type="domain" description="Myosin motor" evidence="2">
    <location>
        <begin position="1"/>
        <end position="152"/>
    </location>
</feature>
<dbReference type="OrthoDB" id="2673946at2759"/>
<reference evidence="3" key="1">
    <citation type="submission" date="2021-03" db="EMBL/GenBank/DDBJ databases">
        <title>Evolutionary innovations through gain and loss of genes in the ectomycorrhizal Boletales.</title>
        <authorList>
            <person name="Wu G."/>
            <person name="Miyauchi S."/>
            <person name="Morin E."/>
            <person name="Yang Z.-L."/>
            <person name="Xu J."/>
            <person name="Martin F.M."/>
        </authorList>
    </citation>
    <scope>NUCLEOTIDE SEQUENCE</scope>
    <source>
        <strain evidence="3">BR01</strain>
    </source>
</reference>
<dbReference type="InterPro" id="IPR027417">
    <property type="entry name" value="P-loop_NTPase"/>
</dbReference>
<comment type="caution">
    <text evidence="1">Lacks conserved residue(s) required for the propagation of feature annotation.</text>
</comment>